<evidence type="ECO:0000256" key="11">
    <source>
        <dbReference type="ARBA" id="ARBA00022881"/>
    </source>
</evidence>
<dbReference type="EMBL" id="SZZH01000001">
    <property type="protein sequence ID" value="TKV60652.1"/>
    <property type="molecule type" value="Genomic_DNA"/>
</dbReference>
<comment type="caution">
    <text evidence="18">Lacks conserved residue(s) required for the propagation of feature annotation.</text>
</comment>
<dbReference type="PROSITE" id="PS50893">
    <property type="entry name" value="ABC_TRANSPORTER_2"/>
    <property type="match status" value="1"/>
</dbReference>
<evidence type="ECO:0000256" key="16">
    <source>
        <dbReference type="ARBA" id="ARBA00039316"/>
    </source>
</evidence>
<feature type="region of interest" description="Disordered" evidence="19">
    <location>
        <begin position="978"/>
        <end position="1054"/>
    </location>
</feature>
<evidence type="ECO:0000256" key="17">
    <source>
        <dbReference type="ARBA" id="ARBA00042156"/>
    </source>
</evidence>
<dbReference type="InterPro" id="IPR004602">
    <property type="entry name" value="UvrA"/>
</dbReference>
<dbReference type="Pfam" id="PF17755">
    <property type="entry name" value="UvrA_DNA-bind"/>
    <property type="match status" value="1"/>
</dbReference>
<evidence type="ECO:0000256" key="14">
    <source>
        <dbReference type="ARBA" id="ARBA00023236"/>
    </source>
</evidence>
<dbReference type="InterPro" id="IPR017871">
    <property type="entry name" value="ABC_transporter-like_CS"/>
</dbReference>
<evidence type="ECO:0000256" key="15">
    <source>
        <dbReference type="ARBA" id="ARBA00038000"/>
    </source>
</evidence>
<evidence type="ECO:0000256" key="18">
    <source>
        <dbReference type="HAMAP-Rule" id="MF_00205"/>
    </source>
</evidence>
<dbReference type="Gene3D" id="3.30.1490.20">
    <property type="entry name" value="ATP-grasp fold, A domain"/>
    <property type="match status" value="1"/>
</dbReference>
<dbReference type="GO" id="GO:0006289">
    <property type="term" value="P:nucleotide-excision repair"/>
    <property type="evidence" value="ECO:0007669"/>
    <property type="project" value="UniProtKB-UniRule"/>
</dbReference>
<dbReference type="FunFam" id="1.20.1580.10:FF:000001">
    <property type="entry name" value="UvrABC system protein A"/>
    <property type="match status" value="2"/>
</dbReference>
<dbReference type="NCBIfam" id="TIGR00630">
    <property type="entry name" value="uvra"/>
    <property type="match status" value="1"/>
</dbReference>
<dbReference type="GO" id="GO:0005524">
    <property type="term" value="F:ATP binding"/>
    <property type="evidence" value="ECO:0007669"/>
    <property type="project" value="UniProtKB-UniRule"/>
</dbReference>
<keyword evidence="7 18" id="KW-0228">DNA excision</keyword>
<evidence type="ECO:0000313" key="22">
    <source>
        <dbReference type="Proteomes" id="UP000306985"/>
    </source>
</evidence>
<dbReference type="GO" id="GO:0009432">
    <property type="term" value="P:SOS response"/>
    <property type="evidence" value="ECO:0007669"/>
    <property type="project" value="UniProtKB-UniRule"/>
</dbReference>
<dbReference type="CDD" id="cd03270">
    <property type="entry name" value="ABC_UvrA_I"/>
    <property type="match status" value="1"/>
</dbReference>
<keyword evidence="6 18" id="KW-0227">DNA damage</keyword>
<dbReference type="GO" id="GO:0009380">
    <property type="term" value="C:excinuclease repair complex"/>
    <property type="evidence" value="ECO:0007669"/>
    <property type="project" value="InterPro"/>
</dbReference>
<evidence type="ECO:0000256" key="3">
    <source>
        <dbReference type="ARBA" id="ARBA00022723"/>
    </source>
</evidence>
<evidence type="ECO:0000256" key="5">
    <source>
        <dbReference type="ARBA" id="ARBA00022741"/>
    </source>
</evidence>
<dbReference type="Pfam" id="PF17760">
    <property type="entry name" value="UvrA_inter"/>
    <property type="match status" value="1"/>
</dbReference>
<dbReference type="GO" id="GO:0016887">
    <property type="term" value="F:ATP hydrolysis activity"/>
    <property type="evidence" value="ECO:0007669"/>
    <property type="project" value="InterPro"/>
</dbReference>
<dbReference type="InterPro" id="IPR041552">
    <property type="entry name" value="UvrA_DNA-bd"/>
</dbReference>
<dbReference type="GO" id="GO:0008270">
    <property type="term" value="F:zinc ion binding"/>
    <property type="evidence" value="ECO:0007669"/>
    <property type="project" value="UniProtKB-UniRule"/>
</dbReference>
<protein>
    <recommendedName>
        <fullName evidence="16 18">UvrABC system protein A</fullName>
        <shortName evidence="18">UvrA protein</shortName>
    </recommendedName>
    <alternativeName>
        <fullName evidence="17 18">Excinuclease ABC subunit A</fullName>
    </alternativeName>
</protein>
<dbReference type="GO" id="GO:0003677">
    <property type="term" value="F:DNA binding"/>
    <property type="evidence" value="ECO:0007669"/>
    <property type="project" value="UniProtKB-UniRule"/>
</dbReference>
<dbReference type="PANTHER" id="PTHR43152">
    <property type="entry name" value="UVRABC SYSTEM PROTEIN A"/>
    <property type="match status" value="1"/>
</dbReference>
<comment type="subcellular location">
    <subcellularLocation>
        <location evidence="1 18">Cytoplasm</location>
    </subcellularLocation>
</comment>
<evidence type="ECO:0000256" key="9">
    <source>
        <dbReference type="ARBA" id="ARBA00022833"/>
    </source>
</evidence>
<dbReference type="NCBIfam" id="NF001503">
    <property type="entry name" value="PRK00349.1"/>
    <property type="match status" value="1"/>
</dbReference>
<proteinExistence type="inferred from homology"/>
<keyword evidence="21" id="KW-0378">Hydrolase</keyword>
<dbReference type="Gene3D" id="1.10.8.280">
    <property type="entry name" value="ABC transporter ATPase domain-like"/>
    <property type="match status" value="1"/>
</dbReference>
<evidence type="ECO:0000256" key="4">
    <source>
        <dbReference type="ARBA" id="ARBA00022737"/>
    </source>
</evidence>
<gene>
    <name evidence="18 21" type="primary">uvrA</name>
    <name evidence="21" type="ORF">FDO65_02860</name>
</gene>
<dbReference type="InterPro" id="IPR027417">
    <property type="entry name" value="P-loop_NTPase"/>
</dbReference>
<feature type="compositionally biased region" description="Polar residues" evidence="19">
    <location>
        <begin position="1004"/>
        <end position="1016"/>
    </location>
</feature>
<keyword evidence="11 18" id="KW-0267">Excision nuclease</keyword>
<evidence type="ECO:0000256" key="6">
    <source>
        <dbReference type="ARBA" id="ARBA00022763"/>
    </source>
</evidence>
<comment type="caution">
    <text evidence="21">The sequence shown here is derived from an EMBL/GenBank/DDBJ whole genome shotgun (WGS) entry which is preliminary data.</text>
</comment>
<feature type="zinc finger region" description="C4-type" evidence="18">
    <location>
        <begin position="752"/>
        <end position="778"/>
    </location>
</feature>
<keyword evidence="4 18" id="KW-0677">Repeat</keyword>
<dbReference type="GO" id="GO:0005737">
    <property type="term" value="C:cytoplasm"/>
    <property type="evidence" value="ECO:0007669"/>
    <property type="project" value="UniProtKB-SubCell"/>
</dbReference>
<keyword evidence="8 18" id="KW-0863">Zinc-finger</keyword>
<dbReference type="AlphaFoldDB" id="A0A4U6QKL1"/>
<evidence type="ECO:0000256" key="12">
    <source>
        <dbReference type="ARBA" id="ARBA00023125"/>
    </source>
</evidence>
<evidence type="ECO:0000313" key="21">
    <source>
        <dbReference type="EMBL" id="TKV60652.1"/>
    </source>
</evidence>
<dbReference type="OrthoDB" id="9809851at2"/>
<dbReference type="Proteomes" id="UP000306985">
    <property type="component" value="Unassembled WGS sequence"/>
</dbReference>
<keyword evidence="9 18" id="KW-0862">Zinc</keyword>
<organism evidence="21 22">
    <name type="scientific">Nakamurella flava</name>
    <dbReference type="NCBI Taxonomy" id="2576308"/>
    <lineage>
        <taxon>Bacteria</taxon>
        <taxon>Bacillati</taxon>
        <taxon>Actinomycetota</taxon>
        <taxon>Actinomycetes</taxon>
        <taxon>Nakamurellales</taxon>
        <taxon>Nakamurellaceae</taxon>
        <taxon>Nakamurella</taxon>
    </lineage>
</organism>
<keyword evidence="12 18" id="KW-0238">DNA-binding</keyword>
<keyword evidence="5 18" id="KW-0547">Nucleotide-binding</keyword>
<keyword evidence="14 18" id="KW-0742">SOS response</keyword>
<evidence type="ECO:0000256" key="13">
    <source>
        <dbReference type="ARBA" id="ARBA00023204"/>
    </source>
</evidence>
<dbReference type="PROSITE" id="PS00211">
    <property type="entry name" value="ABC_TRANSPORTER_1"/>
    <property type="match status" value="2"/>
</dbReference>
<dbReference type="GO" id="GO:0009381">
    <property type="term" value="F:excinuclease ABC activity"/>
    <property type="evidence" value="ECO:0007669"/>
    <property type="project" value="UniProtKB-UniRule"/>
</dbReference>
<sequence>MTNHLLVRGAREHNLRNVDLAIPRDALVVFTGLSGSGKSSLAFDTIFAEGQRRYVESLSSYARQFLGQMDKPDVDFIEGLSPAVSIDQKSTSRNPRSTVGTITEVYDYLRLLFARIGHPHCPVCGEPIAKQTPQQIVDRVLEMPEGTRFQVLAPVVRERKGEYVDLFEELQGKGFARARIDGVVHQLTAPPTLKKQEKHSIEVVVDRLVSRPSAKQRITDSVETALGLAEGVLILDFVDLEEDDPARERRYSERLACPNDHPLALDELEPRSFSFNSPFGACPECTGLGIRKEVDPELIVPDGSATLADGAIQPWSTGTTAEYFQRLLGGLANGLGFSLDTPWDKLPAAVRKAVLHGSDTQVHVSYRNRYGRQRSYYADFEGVIPFLERRAAQTDSEWAREKYEGYMREVPCPVCRGTRLKPEILAVTLEHPDHPAPGVSIADLAGMSIKDAAAFFPGLQLSERDRMIAERVLKEVDARLGFLLDVGLDYLSLDRAAGTLSGGEAQRIRLATQIGSGLVGVLYVLDEPSIGLHQRDNHRLIQTLTRLRDLGNTLIVVEHDEDTIRTADWVVDIGPGAGEHGGRVVVSGTVADLEASEESLTGAFVSGRREIPVPLVRRKPDRKRKLTVVGAREHNLRDVTVDFPLGTLTAVTGVSGSGKSTLVNDILHAVLANRINGARMVPGRHTRVTGLDLVDKVVGVDQSPIGRTPRSNPATYTGVFDHIRKLFASTTEAKVRGYQQGRFSFNVKGGRCEACAGDGTLKIEMNFLPDIYVPCEVCKGARFNRETLEVHYKGKNIAEVLDTTIEEAADFFEAIGPIHRHLKTLVEVGLGYVRLGQPAPTLSGGEAQRVKLASELQKRSTGRTVYVLDEPTTGLHFADIEKLLGVVNGLVDKGNTVLVIEHNLDVIKTADHVIDMGPEGGSGGGTVVATGTPEQIAENPESYTGQFLAEILSGRTAGRGGVTGDTVVKAPVNGSSGAATVNGTRTPAARKTRSTGADRAAVTANGSAGSAPSVANGSAPAKARGRAAVATAERPVAPAQQAAAKARRKAAKLL</sequence>
<evidence type="ECO:0000259" key="20">
    <source>
        <dbReference type="PROSITE" id="PS50893"/>
    </source>
</evidence>
<dbReference type="SMART" id="SM00382">
    <property type="entry name" value="AAA"/>
    <property type="match status" value="1"/>
</dbReference>
<dbReference type="InterPro" id="IPR013815">
    <property type="entry name" value="ATP_grasp_subdomain_1"/>
</dbReference>
<keyword evidence="22" id="KW-1185">Reference proteome</keyword>
<dbReference type="Gene3D" id="3.40.50.300">
    <property type="entry name" value="P-loop containing nucleotide triphosphate hydrolases"/>
    <property type="match status" value="2"/>
</dbReference>
<dbReference type="HAMAP" id="MF_00205">
    <property type="entry name" value="UvrA"/>
    <property type="match status" value="1"/>
</dbReference>
<feature type="binding site" evidence="18">
    <location>
        <begin position="653"/>
        <end position="660"/>
    </location>
    <ligand>
        <name>ATP</name>
        <dbReference type="ChEBI" id="CHEBI:30616"/>
    </ligand>
</feature>
<keyword evidence="3 18" id="KW-0479">Metal-binding</keyword>
<evidence type="ECO:0000256" key="7">
    <source>
        <dbReference type="ARBA" id="ARBA00022769"/>
    </source>
</evidence>
<evidence type="ECO:0000256" key="2">
    <source>
        <dbReference type="ARBA" id="ARBA00022490"/>
    </source>
</evidence>
<dbReference type="InterPro" id="IPR003593">
    <property type="entry name" value="AAA+_ATPase"/>
</dbReference>
<evidence type="ECO:0000256" key="19">
    <source>
        <dbReference type="SAM" id="MobiDB-lite"/>
    </source>
</evidence>
<feature type="binding site" evidence="18">
    <location>
        <begin position="32"/>
        <end position="39"/>
    </location>
    <ligand>
        <name>ATP</name>
        <dbReference type="ChEBI" id="CHEBI:30616"/>
    </ligand>
</feature>
<keyword evidence="13 18" id="KW-0234">DNA repair</keyword>
<feature type="compositionally biased region" description="Low complexity" evidence="19">
    <location>
        <begin position="1019"/>
        <end position="1044"/>
    </location>
</feature>
<comment type="function">
    <text evidence="18">The UvrABC repair system catalyzes the recognition and processing of DNA lesions. UvrA is an ATPase and a DNA-binding protein. A damage recognition complex composed of 2 UvrA and 2 UvrB subunits scans DNA for abnormalities. When the presence of a lesion has been verified by UvrB, the UvrA molecules dissociate.</text>
</comment>
<feature type="domain" description="ABC transporter" evidence="20">
    <location>
        <begin position="621"/>
        <end position="949"/>
    </location>
</feature>
<dbReference type="InterPro" id="IPR003439">
    <property type="entry name" value="ABC_transporter-like_ATP-bd"/>
</dbReference>
<keyword evidence="2 18" id="KW-0963">Cytoplasm</keyword>
<name>A0A4U6QKL1_9ACTN</name>
<feature type="compositionally biased region" description="Basic residues" evidence="19">
    <location>
        <begin position="1045"/>
        <end position="1054"/>
    </location>
</feature>
<comment type="subunit">
    <text evidence="18">Forms a heterotetramer with UvrB during the search for lesions.</text>
</comment>
<evidence type="ECO:0000256" key="10">
    <source>
        <dbReference type="ARBA" id="ARBA00022840"/>
    </source>
</evidence>
<dbReference type="SUPFAM" id="SSF52540">
    <property type="entry name" value="P-loop containing nucleoside triphosphate hydrolases"/>
    <property type="match status" value="2"/>
</dbReference>
<dbReference type="PANTHER" id="PTHR43152:SF3">
    <property type="entry name" value="UVRABC SYSTEM PROTEIN A"/>
    <property type="match status" value="1"/>
</dbReference>
<comment type="similarity">
    <text evidence="15 18">Belongs to the ABC transporter superfamily. UvrA family.</text>
</comment>
<evidence type="ECO:0000256" key="1">
    <source>
        <dbReference type="ARBA" id="ARBA00004496"/>
    </source>
</evidence>
<reference evidence="21 22" key="1">
    <citation type="submission" date="2019-05" db="EMBL/GenBank/DDBJ databases">
        <title>Nakamurella sp. N5BH11, whole genome shotgun sequence.</title>
        <authorList>
            <person name="Tuo L."/>
        </authorList>
    </citation>
    <scope>NUCLEOTIDE SEQUENCE [LARGE SCALE GENOMIC DNA]</scope>
    <source>
        <strain evidence="21 22">N5BH11</strain>
    </source>
</reference>
<dbReference type="FunFam" id="1.20.1580.10:FF:000002">
    <property type="entry name" value="UvrABC system protein A"/>
    <property type="match status" value="1"/>
</dbReference>
<dbReference type="CDD" id="cd03271">
    <property type="entry name" value="ABC_UvrA_II"/>
    <property type="match status" value="1"/>
</dbReference>
<keyword evidence="10 18" id="KW-0067">ATP-binding</keyword>
<evidence type="ECO:0000256" key="8">
    <source>
        <dbReference type="ARBA" id="ARBA00022771"/>
    </source>
</evidence>
<dbReference type="InterPro" id="IPR041102">
    <property type="entry name" value="UvrA_inter"/>
</dbReference>
<accession>A0A4U6QKL1</accession>
<dbReference type="Gene3D" id="1.20.1580.10">
    <property type="entry name" value="ABC transporter ATPase like domain"/>
    <property type="match status" value="2"/>
</dbReference>